<keyword evidence="2" id="KW-0378">Hydrolase</keyword>
<dbReference type="EC" id="3.-.-.-" evidence="2"/>
<protein>
    <submittedName>
        <fullName evidence="2">HIT-like protein</fullName>
        <ecNumber evidence="2">3.-.-.-</ecNumber>
    </submittedName>
</protein>
<evidence type="ECO:0000313" key="2">
    <source>
        <dbReference type="EMBL" id="OIR05205.1"/>
    </source>
</evidence>
<dbReference type="AlphaFoldDB" id="A0A1J5SM78"/>
<accession>A0A1J5SM78</accession>
<dbReference type="SUPFAM" id="SSF54197">
    <property type="entry name" value="HIT-like"/>
    <property type="match status" value="1"/>
</dbReference>
<organism evidence="2">
    <name type="scientific">mine drainage metagenome</name>
    <dbReference type="NCBI Taxonomy" id="410659"/>
    <lineage>
        <taxon>unclassified sequences</taxon>
        <taxon>metagenomes</taxon>
        <taxon>ecological metagenomes</taxon>
    </lineage>
</organism>
<dbReference type="PRINTS" id="PR00332">
    <property type="entry name" value="HISTRIAD"/>
</dbReference>
<dbReference type="CDD" id="cd01276">
    <property type="entry name" value="PKCI_related"/>
    <property type="match status" value="1"/>
</dbReference>
<dbReference type="PANTHER" id="PTHR23089">
    <property type="entry name" value="HISTIDINE TRIAD HIT PROTEIN"/>
    <property type="match status" value="1"/>
</dbReference>
<dbReference type="InterPro" id="IPR036265">
    <property type="entry name" value="HIT-like_sf"/>
</dbReference>
<dbReference type="Pfam" id="PF01230">
    <property type="entry name" value="HIT"/>
    <property type="match status" value="1"/>
</dbReference>
<dbReference type="InterPro" id="IPR001310">
    <property type="entry name" value="Histidine_triad_HIT"/>
</dbReference>
<dbReference type="Gene3D" id="3.30.428.10">
    <property type="entry name" value="HIT-like"/>
    <property type="match status" value="1"/>
</dbReference>
<feature type="domain" description="HIT" evidence="1">
    <location>
        <begin position="8"/>
        <end position="116"/>
    </location>
</feature>
<evidence type="ECO:0000259" key="1">
    <source>
        <dbReference type="PROSITE" id="PS51084"/>
    </source>
</evidence>
<comment type="caution">
    <text evidence="2">The sequence shown here is derived from an EMBL/GenBank/DDBJ whole genome shotgun (WGS) entry which is preliminary data.</text>
</comment>
<dbReference type="PROSITE" id="PS51084">
    <property type="entry name" value="HIT_2"/>
    <property type="match status" value="1"/>
</dbReference>
<dbReference type="InterPro" id="IPR011146">
    <property type="entry name" value="HIT-like"/>
</dbReference>
<proteinExistence type="predicted"/>
<dbReference type="EMBL" id="MLJW01000052">
    <property type="protein sequence ID" value="OIR05205.1"/>
    <property type="molecule type" value="Genomic_DNA"/>
</dbReference>
<reference evidence="2" key="1">
    <citation type="submission" date="2016-10" db="EMBL/GenBank/DDBJ databases">
        <title>Sequence of Gallionella enrichment culture.</title>
        <authorList>
            <person name="Poehlein A."/>
            <person name="Muehling M."/>
            <person name="Daniel R."/>
        </authorList>
    </citation>
    <scope>NUCLEOTIDE SEQUENCE</scope>
</reference>
<dbReference type="GO" id="GO:0016787">
    <property type="term" value="F:hydrolase activity"/>
    <property type="evidence" value="ECO:0007669"/>
    <property type="project" value="UniProtKB-KW"/>
</dbReference>
<name>A0A1J5SM78_9ZZZZ</name>
<gene>
    <name evidence="2" type="ORF">GALL_127630</name>
</gene>
<sequence>MSSPQKTIFQRIIDREIPARIEYEDDLCIAIHDIQPQAPVHLLIIPKKLIPRVEALQPSDEAHVGHLLAVARELSQKLGLERGFRLVVNNGADASESVPHLHVHLLAGRQLGWPPG</sequence>